<gene>
    <name evidence="1" type="ORF">Val02_92950</name>
</gene>
<accession>A0A8J3YVF9</accession>
<organism evidence="1 2">
    <name type="scientific">Virgisporangium aliadipatigenens</name>
    <dbReference type="NCBI Taxonomy" id="741659"/>
    <lineage>
        <taxon>Bacteria</taxon>
        <taxon>Bacillati</taxon>
        <taxon>Actinomycetota</taxon>
        <taxon>Actinomycetes</taxon>
        <taxon>Micromonosporales</taxon>
        <taxon>Micromonosporaceae</taxon>
        <taxon>Virgisporangium</taxon>
    </lineage>
</organism>
<comment type="caution">
    <text evidence="1">The sequence shown here is derived from an EMBL/GenBank/DDBJ whole genome shotgun (WGS) entry which is preliminary data.</text>
</comment>
<proteinExistence type="predicted"/>
<protein>
    <submittedName>
        <fullName evidence="1">Uncharacterized protein</fullName>
    </submittedName>
</protein>
<name>A0A8J3YVF9_9ACTN</name>
<evidence type="ECO:0000313" key="1">
    <source>
        <dbReference type="EMBL" id="GIJ52409.1"/>
    </source>
</evidence>
<keyword evidence="2" id="KW-1185">Reference proteome</keyword>
<dbReference type="AlphaFoldDB" id="A0A8J3YVF9"/>
<dbReference type="EMBL" id="BOPF01000081">
    <property type="protein sequence ID" value="GIJ52409.1"/>
    <property type="molecule type" value="Genomic_DNA"/>
</dbReference>
<evidence type="ECO:0000313" key="2">
    <source>
        <dbReference type="Proteomes" id="UP000619260"/>
    </source>
</evidence>
<sequence length="141" mass="15579">MPKFCDCWRERPRPESEKQLRALSLLAPQHVVAAAENCLDLLFNGSRGAFEAAERVFIAASRKDLGIPTQAASDTDLTPHSGWPIRMSQEMADSSTPEIRSVGVIVPASFQAAYRHDSNVFRPTDGIGPISIIRRVFRSRG</sequence>
<dbReference type="Proteomes" id="UP000619260">
    <property type="component" value="Unassembled WGS sequence"/>
</dbReference>
<reference evidence="1" key="1">
    <citation type="submission" date="2021-01" db="EMBL/GenBank/DDBJ databases">
        <title>Whole genome shotgun sequence of Virgisporangium aliadipatigenens NBRC 105644.</title>
        <authorList>
            <person name="Komaki H."/>
            <person name="Tamura T."/>
        </authorList>
    </citation>
    <scope>NUCLEOTIDE SEQUENCE</scope>
    <source>
        <strain evidence="1">NBRC 105644</strain>
    </source>
</reference>